<dbReference type="EMBL" id="PVZG01000004">
    <property type="protein sequence ID" value="PRY30489.1"/>
    <property type="molecule type" value="Genomic_DNA"/>
</dbReference>
<dbReference type="Proteomes" id="UP000239209">
    <property type="component" value="Unassembled WGS sequence"/>
</dbReference>
<dbReference type="OrthoDB" id="9885112at2"/>
<gene>
    <name evidence="2" type="ORF">CLV70_10441</name>
</gene>
<name>A0A2T0SAP2_9ACTN</name>
<proteinExistence type="predicted"/>
<accession>A0A2T0SAP2</accession>
<evidence type="ECO:0000313" key="2">
    <source>
        <dbReference type="EMBL" id="PRY30489.1"/>
    </source>
</evidence>
<keyword evidence="3" id="KW-1185">Reference proteome</keyword>
<feature type="chain" id="PRO_5038742538" evidence="1">
    <location>
        <begin position="28"/>
        <end position="138"/>
    </location>
</feature>
<reference evidence="2 3" key="1">
    <citation type="submission" date="2018-03" db="EMBL/GenBank/DDBJ databases">
        <title>Genomic Encyclopedia of Archaeal and Bacterial Type Strains, Phase II (KMG-II): from individual species to whole genera.</title>
        <authorList>
            <person name="Goeker M."/>
        </authorList>
    </citation>
    <scope>NUCLEOTIDE SEQUENCE [LARGE SCALE GENOMIC DNA]</scope>
    <source>
        <strain evidence="2 3">DSM 45348</strain>
    </source>
</reference>
<sequence length="138" mass="14031">MYLRRTITLGLATAAAFAGALTLSAGAAQASAPAVQVAGAGAVNFADSGPWPIVDQNGVERSTLSINWETGNAIACYGGEAGDVRIELKFESGYVQQRVVPQFGCAVTTPAGAPADAGRPVAVRGLVGSFANPWHENA</sequence>
<evidence type="ECO:0000256" key="1">
    <source>
        <dbReference type="SAM" id="SignalP"/>
    </source>
</evidence>
<dbReference type="AlphaFoldDB" id="A0A2T0SAP2"/>
<protein>
    <submittedName>
        <fullName evidence="2">Uncharacterized protein</fullName>
    </submittedName>
</protein>
<feature type="signal peptide" evidence="1">
    <location>
        <begin position="1"/>
        <end position="27"/>
    </location>
</feature>
<comment type="caution">
    <text evidence="2">The sequence shown here is derived from an EMBL/GenBank/DDBJ whole genome shotgun (WGS) entry which is preliminary data.</text>
</comment>
<keyword evidence="1" id="KW-0732">Signal</keyword>
<evidence type="ECO:0000313" key="3">
    <source>
        <dbReference type="Proteomes" id="UP000239209"/>
    </source>
</evidence>
<dbReference type="RefSeq" id="WP_106126135.1">
    <property type="nucleotide sequence ID" value="NZ_PVZG01000004.1"/>
</dbReference>
<organism evidence="2 3">
    <name type="scientific">Pseudosporangium ferrugineum</name>
    <dbReference type="NCBI Taxonomy" id="439699"/>
    <lineage>
        <taxon>Bacteria</taxon>
        <taxon>Bacillati</taxon>
        <taxon>Actinomycetota</taxon>
        <taxon>Actinomycetes</taxon>
        <taxon>Micromonosporales</taxon>
        <taxon>Micromonosporaceae</taxon>
        <taxon>Pseudosporangium</taxon>
    </lineage>
</organism>